<reference evidence="2" key="1">
    <citation type="submission" date="2017-04" db="EMBL/GenBank/DDBJ databases">
        <title>Unveiling RNA virosphere associated with marine microorganisms.</title>
        <authorList>
            <person name="Urayama S."/>
            <person name="Takaki Y."/>
            <person name="Nishi S."/>
            <person name="Yoshida Y."/>
            <person name="Deguchi S."/>
            <person name="Takai K."/>
            <person name="Nunoura T."/>
        </authorList>
    </citation>
    <scope>NUCLEOTIDE SEQUENCE</scope>
</reference>
<feature type="region of interest" description="Disordered" evidence="1">
    <location>
        <begin position="1"/>
        <end position="44"/>
    </location>
</feature>
<dbReference type="Pfam" id="PF25643">
    <property type="entry name" value="Seadorna_VP2"/>
    <property type="match status" value="1"/>
</dbReference>
<dbReference type="InterPro" id="IPR026384">
    <property type="entry name" value="Seadorna_VP2"/>
</dbReference>
<dbReference type="EMBL" id="BDQA01000483">
    <property type="protein sequence ID" value="GBH21958.1"/>
    <property type="molecule type" value="Genomic_RNA"/>
</dbReference>
<accession>A0A2V0RHH5</accession>
<feature type="compositionally biased region" description="Basic residues" evidence="1">
    <location>
        <begin position="1"/>
        <end position="11"/>
    </location>
</feature>
<feature type="compositionally biased region" description="Basic and acidic residues" evidence="1">
    <location>
        <begin position="12"/>
        <end position="27"/>
    </location>
</feature>
<proteinExistence type="predicted"/>
<sequence length="973" mass="109162">MPSRRTKRKSIANKEKVDKDQALKDDGAEVNSKGGKGAGATARKVGNGKDINIAADAYSVRFPSKEIAVDMEREPVPKVPPIQSGVEGPTVEGLRTNIATTKGLDKLVNTKAESNAQPATSGLQVMVDASYKEKIQSLSHNRALLEQDVIGPEVLVKANFQPLHLAQLENLADAVIEATVSEPTTVTFDKHVTYSRLPLPNPNLNYIISEDRASIIIKESLPQITVDMRVDLDLQIRAVATQLVDESLLTPCVWAPPMEGEIPFETSGVQIAREGADIDEIIRLEKARRRAVGIGHNIVGEEYIRYKTSPHIISEPDGNSKTIRIDGLIRNDMHNRIIEQWRPGIIPVFELQDSLLAKVPAGYIFPRLTTQMRRWYYTYQDDHTVSIGALFDVLPEECSEYYRNVYMQPLAGLRMLETNVLNVARSFSSKAGVNMNSTTASSLLAAALTEKQDVLTILQTLMMCSSFTNYKIDFPEPRSTTVVEAISACIVLLTFSTNNIDAETHRVLLGHIHSYVIGSVHRRMPVQQMIDELENARWPIIYPRDPVEFVAEGISPMLDDNREATINAIFNLDPSNARVEVEDLVRQVQQVKYAMYDETARFKGALAQYLSQYCQAMADASLSMHRWAIDFRLSVPTELRDRFRTDNYPVMITPKKMLSFSAQLSELIYDNTVTQDLTEFANARNDEFLELDKDIQQALCIIKSANLVTETMHTSTTKKLTAIERFVDKNMPQVSKALKNILTMVSYSDDIKKGYKALITLLAGLGGPHLDEELKRNPMNRINEQIVENVLENLEAYGVTEKVLICRSDKAERLPIGLFSTDINHLLYKSPFLVTVPSDIDGVPLQRLTYADCVLRGFTVLMSDGAFILETRCNFEYDIMTEDSAVTSHNHTIIAESTGFRLMDLKWNIGMASMNPDENRDNISMMGSRLYAFIMKPQNLIPWEQIMNLEAVTSHMPKEIVPYGKAMTATLIE</sequence>
<comment type="caution">
    <text evidence="2">The sequence shown here is derived from an EMBL/GenBank/DDBJ whole genome shotgun (WGS) entry which is preliminary data.</text>
</comment>
<name>A0A2V0RHH5_9ZZZZ</name>
<protein>
    <submittedName>
        <fullName evidence="2">VP2</fullName>
    </submittedName>
</protein>
<evidence type="ECO:0000256" key="1">
    <source>
        <dbReference type="SAM" id="MobiDB-lite"/>
    </source>
</evidence>
<dbReference type="NCBIfam" id="TIGR04236">
    <property type="entry name" value="seadorna_VP2"/>
    <property type="match status" value="1"/>
</dbReference>
<organism evidence="2">
    <name type="scientific">viral metagenome</name>
    <dbReference type="NCBI Taxonomy" id="1070528"/>
    <lineage>
        <taxon>unclassified sequences</taxon>
        <taxon>metagenomes</taxon>
        <taxon>organismal metagenomes</taxon>
    </lineage>
</organism>
<dbReference type="AlphaFoldDB" id="A0A2V0RHH5"/>
<evidence type="ECO:0000313" key="2">
    <source>
        <dbReference type="EMBL" id="GBH21958.1"/>
    </source>
</evidence>